<feature type="compositionally biased region" description="Basic and acidic residues" evidence="1">
    <location>
        <begin position="508"/>
        <end position="527"/>
    </location>
</feature>
<dbReference type="GO" id="GO:0005524">
    <property type="term" value="F:ATP binding"/>
    <property type="evidence" value="ECO:0007669"/>
    <property type="project" value="InterPro"/>
</dbReference>
<feature type="compositionally biased region" description="Low complexity" evidence="1">
    <location>
        <begin position="752"/>
        <end position="768"/>
    </location>
</feature>
<feature type="compositionally biased region" description="Low complexity" evidence="1">
    <location>
        <begin position="641"/>
        <end position="654"/>
    </location>
</feature>
<feature type="compositionally biased region" description="Basic residues" evidence="1">
    <location>
        <begin position="582"/>
        <end position="591"/>
    </location>
</feature>
<feature type="compositionally biased region" description="Low complexity" evidence="1">
    <location>
        <begin position="711"/>
        <end position="736"/>
    </location>
</feature>
<evidence type="ECO:0000256" key="1">
    <source>
        <dbReference type="SAM" id="MobiDB-lite"/>
    </source>
</evidence>
<dbReference type="Pfam" id="PF00069">
    <property type="entry name" value="Pkinase"/>
    <property type="match status" value="1"/>
</dbReference>
<dbReference type="InterPro" id="IPR011009">
    <property type="entry name" value="Kinase-like_dom_sf"/>
</dbReference>
<feature type="compositionally biased region" description="Acidic residues" evidence="1">
    <location>
        <begin position="494"/>
        <end position="507"/>
    </location>
</feature>
<dbReference type="PANTHER" id="PTHR13902">
    <property type="entry name" value="SERINE/THREONINE-PROTEIN KINASE WNK WITH NO LYSINE -RELATED"/>
    <property type="match status" value="1"/>
</dbReference>
<feature type="region of interest" description="Disordered" evidence="1">
    <location>
        <begin position="553"/>
        <end position="814"/>
    </location>
</feature>
<proteinExistence type="predicted"/>
<feature type="region of interest" description="Disordered" evidence="1">
    <location>
        <begin position="20"/>
        <end position="54"/>
    </location>
</feature>
<evidence type="ECO:0000313" key="3">
    <source>
        <dbReference type="EMBL" id="TFJ88009.1"/>
    </source>
</evidence>
<dbReference type="Gene3D" id="3.30.200.20">
    <property type="entry name" value="Phosphorylase Kinase, domain 1"/>
    <property type="match status" value="1"/>
</dbReference>
<comment type="caution">
    <text evidence="3">The sequence shown here is derived from an EMBL/GenBank/DDBJ whole genome shotgun (WGS) entry which is preliminary data.</text>
</comment>
<feature type="compositionally biased region" description="Acidic residues" evidence="1">
    <location>
        <begin position="422"/>
        <end position="432"/>
    </location>
</feature>
<keyword evidence="4" id="KW-1185">Reference proteome</keyword>
<dbReference type="InterPro" id="IPR050588">
    <property type="entry name" value="WNK_Ser-Thr_kinase"/>
</dbReference>
<accession>A0A4D9DGS4</accession>
<dbReference type="AlphaFoldDB" id="A0A4D9DGS4"/>
<dbReference type="GO" id="GO:0004672">
    <property type="term" value="F:protein kinase activity"/>
    <property type="evidence" value="ECO:0007669"/>
    <property type="project" value="InterPro"/>
</dbReference>
<protein>
    <recommendedName>
        <fullName evidence="2">Protein kinase domain-containing protein</fullName>
    </recommendedName>
</protein>
<dbReference type="OrthoDB" id="4062651at2759"/>
<dbReference type="Proteomes" id="UP000355283">
    <property type="component" value="Unassembled WGS sequence"/>
</dbReference>
<dbReference type="SUPFAM" id="SSF56112">
    <property type="entry name" value="Protein kinase-like (PK-like)"/>
    <property type="match status" value="1"/>
</dbReference>
<dbReference type="Gene3D" id="1.10.510.10">
    <property type="entry name" value="Transferase(Phosphotransferase) domain 1"/>
    <property type="match status" value="1"/>
</dbReference>
<feature type="domain" description="Protein kinase" evidence="2">
    <location>
        <begin position="114"/>
        <end position="374"/>
    </location>
</feature>
<feature type="compositionally biased region" description="Basic and acidic residues" evidence="1">
    <location>
        <begin position="467"/>
        <end position="482"/>
    </location>
</feature>
<feature type="compositionally biased region" description="Low complexity" evidence="1">
    <location>
        <begin position="484"/>
        <end position="493"/>
    </location>
</feature>
<evidence type="ECO:0000259" key="2">
    <source>
        <dbReference type="PROSITE" id="PS50011"/>
    </source>
</evidence>
<feature type="compositionally biased region" description="Basic and acidic residues" evidence="1">
    <location>
        <begin position="796"/>
        <end position="807"/>
    </location>
</feature>
<dbReference type="InterPro" id="IPR000719">
    <property type="entry name" value="Prot_kinase_dom"/>
</dbReference>
<organism evidence="3 4">
    <name type="scientific">Nannochloropsis salina CCMP1776</name>
    <dbReference type="NCBI Taxonomy" id="1027361"/>
    <lineage>
        <taxon>Eukaryota</taxon>
        <taxon>Sar</taxon>
        <taxon>Stramenopiles</taxon>
        <taxon>Ochrophyta</taxon>
        <taxon>Eustigmatophyceae</taxon>
        <taxon>Eustigmatales</taxon>
        <taxon>Monodopsidaceae</taxon>
        <taxon>Microchloropsis</taxon>
        <taxon>Microchloropsis salina</taxon>
    </lineage>
</organism>
<name>A0A4D9DGS4_9STRA</name>
<evidence type="ECO:0000313" key="4">
    <source>
        <dbReference type="Proteomes" id="UP000355283"/>
    </source>
</evidence>
<sequence length="928" mass="100882">MHSGGQPAILAAERGDSNAMVGFGGAEPAMSLDESNGSHQATASNLPRRGGLTQNLHNHSLASFASHEGLPTGEAGGAAGKRGMIGGHAASTAVAVVPVGKDGVVEHSPQGRYVRFNTRLDACAYKEIWKAFDTSEGVEVAWNTLFLEEVPRSDKKRILNEIRILEKIDHDNIITFYTSWYNRHTKQIVFITELMNNHNNGSLYAFVQPIPILRWKIVKRWLRQILEGLAFLHSQDPPIIHRNINCENIFIIANTGELKIGDLGLSTVSQRAESCVGTAPFMAPELFEEDYDEKVDIYAFGMSILQMLTKEAPYKECEALGGVGAIYQRVTQHIPPASLHTIALPSARAFIDVCLDPDPALRPSAAELLEHVFLKEDKEVDALDVVLTAAPEEGGKEGGEGGEKGEVSQAGAREALGRQESDGEGEQGEEGGAEGGKEAPPVASGGTKGVEGETLDASLPRSQEGGGEGRGRPGGREGRREACSYTEVSSASETEAEGGEEEEGAYAEEERGGRRDKEGGREVREVEFDFNLDGDSPTAVAREMVSELNISSSEMESLAAQISGLQEEMLARRKEKKDGRERRKRRRRRRSSTTEEGGIEHTAEGGRQEGQTAAPSTPRRRGDNMAITSSAALFSPDRRGLLTSLPTSLPASPTRASSSFPSPPLARTSSPSLPASRSTSTRSPLGGTSRSSSLAPASSPTPVTHHPRYLHPPSTLSSSSHPSPLPLDASSSLPPSEARDALSLSRSTPLGTSTSSSIASSIPSSLPSYHTHSDMPRPASYEHILHQKQQGGEGGEEGKENGDKGREGPATSLDKLLLTDIDYQDSDFEDEDSADQELQRLRQEYFKSVQRAQKAFKARMESMYKCRQDKEDWHLKLLEQHQKAMADFDRRLLLATDDQAKRIHNMRQEFVDARQARQRQRPTTGTFV</sequence>
<feature type="compositionally biased region" description="Low complexity" evidence="1">
    <location>
        <begin position="665"/>
        <end position="702"/>
    </location>
</feature>
<feature type="compositionally biased region" description="Polar residues" evidence="1">
    <location>
        <begin position="33"/>
        <end position="45"/>
    </location>
</feature>
<feature type="compositionally biased region" description="Basic and acidic residues" evidence="1">
    <location>
        <begin position="598"/>
        <end position="607"/>
    </location>
</feature>
<dbReference type="PROSITE" id="PS50011">
    <property type="entry name" value="PROTEIN_KINASE_DOM"/>
    <property type="match status" value="1"/>
</dbReference>
<feature type="compositionally biased region" description="Basic and acidic residues" evidence="1">
    <location>
        <begin position="569"/>
        <end position="581"/>
    </location>
</feature>
<reference evidence="3 4" key="1">
    <citation type="submission" date="2019-01" db="EMBL/GenBank/DDBJ databases">
        <title>Nuclear Genome Assembly of the Microalgal Biofuel strain Nannochloropsis salina CCMP1776.</title>
        <authorList>
            <person name="Hovde B."/>
        </authorList>
    </citation>
    <scope>NUCLEOTIDE SEQUENCE [LARGE SCALE GENOMIC DNA]</scope>
    <source>
        <strain evidence="3 4">CCMP1776</strain>
    </source>
</reference>
<gene>
    <name evidence="3" type="ORF">NSK_000363</name>
</gene>
<dbReference type="EMBL" id="SDOX01000002">
    <property type="protein sequence ID" value="TFJ88009.1"/>
    <property type="molecule type" value="Genomic_DNA"/>
</dbReference>
<dbReference type="Gene3D" id="3.10.20.90">
    <property type="entry name" value="Phosphatidylinositol 3-kinase Catalytic Subunit, Chain A, domain 1"/>
    <property type="match status" value="1"/>
</dbReference>
<feature type="region of interest" description="Disordered" evidence="1">
    <location>
        <begin position="415"/>
        <end position="538"/>
    </location>
</feature>